<dbReference type="SMART" id="SM00326">
    <property type="entry name" value="SH3"/>
    <property type="match status" value="1"/>
</dbReference>
<keyword evidence="8 20" id="KW-0547">Nucleotide-binding</keyword>
<dbReference type="EC" id="2.7.10.2" evidence="21"/>
<dbReference type="Gene3D" id="2.30.29.30">
    <property type="entry name" value="Pleckstrin-homology domain (PH domain)/Phosphotyrosine-binding domain (PTB)"/>
    <property type="match status" value="1"/>
</dbReference>
<dbReference type="InterPro" id="IPR008266">
    <property type="entry name" value="Tyr_kinase_AS"/>
</dbReference>
<dbReference type="InterPro" id="IPR001452">
    <property type="entry name" value="SH3_domain"/>
</dbReference>
<dbReference type="CDD" id="cd01238">
    <property type="entry name" value="PH_Btk"/>
    <property type="match status" value="1"/>
</dbReference>
<dbReference type="FunFam" id="1.10.510.10:FF:000052">
    <property type="entry name" value="Tyrosine-protein kinase"/>
    <property type="match status" value="1"/>
</dbReference>
<accession>A0AAW0PEX0</accession>
<evidence type="ECO:0000256" key="6">
    <source>
        <dbReference type="ARBA" id="ARBA00022723"/>
    </source>
</evidence>
<feature type="binding site" evidence="20">
    <location>
        <position position="394"/>
    </location>
    <ligand>
        <name>ATP</name>
        <dbReference type="ChEBI" id="CHEBI:30616"/>
    </ligand>
</feature>
<dbReference type="PROSITE" id="PS50003">
    <property type="entry name" value="PH_DOMAIN"/>
    <property type="match status" value="1"/>
</dbReference>
<dbReference type="Gene3D" id="4.10.1130.10">
    <property type="entry name" value="btk motif of tyrosine-protein kinase itk"/>
    <property type="match status" value="1"/>
</dbReference>
<evidence type="ECO:0000256" key="11">
    <source>
        <dbReference type="ARBA" id="ARBA00022833"/>
    </source>
</evidence>
<keyword evidence="9 19" id="KW-0863">Zinc-finger</keyword>
<evidence type="ECO:0000256" key="4">
    <source>
        <dbReference type="ARBA" id="ARBA00022679"/>
    </source>
</evidence>
<dbReference type="GO" id="GO:0005829">
    <property type="term" value="C:cytosol"/>
    <property type="evidence" value="ECO:0007669"/>
    <property type="project" value="UniProtKB-ARBA"/>
</dbReference>
<dbReference type="InterPro" id="IPR001562">
    <property type="entry name" value="Znf_Btk_motif"/>
</dbReference>
<dbReference type="InterPro" id="IPR000980">
    <property type="entry name" value="SH2"/>
</dbReference>
<evidence type="ECO:0000256" key="2">
    <source>
        <dbReference type="ARBA" id="ARBA00022443"/>
    </source>
</evidence>
<dbReference type="InterPro" id="IPR000719">
    <property type="entry name" value="Prot_kinase_dom"/>
</dbReference>
<dbReference type="SUPFAM" id="SSF56112">
    <property type="entry name" value="Protein kinase-like (PK-like)"/>
    <property type="match status" value="1"/>
</dbReference>
<evidence type="ECO:0000256" key="18">
    <source>
        <dbReference type="PROSITE-ProRule" id="PRU00192"/>
    </source>
</evidence>
<dbReference type="SUPFAM" id="SSF55550">
    <property type="entry name" value="SH2 domain"/>
    <property type="match status" value="2"/>
</dbReference>
<evidence type="ECO:0000256" key="19">
    <source>
        <dbReference type="PROSITE-ProRule" id="PRU00432"/>
    </source>
</evidence>
<dbReference type="InterPro" id="IPR017441">
    <property type="entry name" value="Protein_kinase_ATP_BS"/>
</dbReference>
<dbReference type="InterPro" id="IPR036860">
    <property type="entry name" value="SH2_dom_sf"/>
</dbReference>
<dbReference type="PROSITE" id="PS00107">
    <property type="entry name" value="PROTEIN_KINASE_ATP"/>
    <property type="match status" value="1"/>
</dbReference>
<dbReference type="PROSITE" id="PS50001">
    <property type="entry name" value="SH2"/>
    <property type="match status" value="2"/>
</dbReference>
<dbReference type="PROSITE" id="PS50002">
    <property type="entry name" value="SH3"/>
    <property type="match status" value="1"/>
</dbReference>
<gene>
    <name evidence="26" type="ORF">WMY93_009455</name>
</gene>
<dbReference type="GO" id="GO:0005524">
    <property type="term" value="F:ATP binding"/>
    <property type="evidence" value="ECO:0007669"/>
    <property type="project" value="UniProtKB-UniRule"/>
</dbReference>
<protein>
    <recommendedName>
        <fullName evidence="21">Tyrosine-protein kinase</fullName>
        <ecNumber evidence="21">2.7.10.2</ecNumber>
    </recommendedName>
</protein>
<feature type="domain" description="SH2" evidence="22">
    <location>
        <begin position="791"/>
        <end position="888"/>
    </location>
</feature>
<sequence>MFPRVILNEKLIKKSQQKKITSRENYKERLFVLDTKELKYSDCREGKKPVLKGSIELSKIKCVEVVNTNLTLPCAYKYPFQVFYDNYYLYVFAPDNNCRQKWVKALKEETQMNNLIVTKYHPDMWMGGKWHCCQQTERLAVGCAQYDPVSIASKKTLPVPNPKMKQNHNGTKVVVAIQDFTPVENGDLQIQKEQKYILLDDSDIDRWLVQDCEGNTGYVPSIYIAGSFETNFDRFEWYDDDITSDEATRLLSYEAKEGAFMVRRSSRQGQYSLSVYSDAPGPNPEKSNVRHYLIRQKHESEAPFYVAENKSFSTIPELVHYHQHNSAGMVTRLRHPVSRPMSVSQRRRSTITMIDIQDQWQLNPLELKLEKKLGSGQFGLVMGGTWRDKKVAVKMIKEGAMSEAEFKEEAKVMTKLSHSKLVQLYGVVTQRSPMCMVFEFMEQGALLDYLKNKRGTFSPNTLLEMCLDVCDGMNYLEMSNYLHRDLAARNCLVSKDNVVKVADFGMARFVLDNDYTISPGSKFPVRWSALEVIKYGRYTSKSDVWAFGVLMWEVFSEGHLPYENLNNTQVVHSIDRGQRLSKPNLAPEDVHVLMKWCWKDNPEDRPTFGQLLHQLGSIANVFYDNYYLYVFAPDNNCRQKWVKALKEETQSNNGIVTTYHPEMWMEGKWHCCQQTEILAVGCTQYDPVSIASKTTLRSVPNPKMKQTPNGTKVVVAIQDFTPVENGDLQFKKNRKTQVMYLAYTLLEVLKPTLIDLSKFYLFIYLIIYLFNSVHLKCTMCYLNCVHVFFRWYDNDITGEEATHLLSNEAKEGAFMVRRSSRQGQYSLSVYSDAQFRETKCETLLNQTKHESEAPFYVAEDKSFSTIPELVHYHQHNCAGMVTRLRHPVSRPISFPQPDGPLYHRFQVFAAFF</sequence>
<evidence type="ECO:0000256" key="17">
    <source>
        <dbReference type="PROSITE-ProRule" id="PRU00191"/>
    </source>
</evidence>
<keyword evidence="10 21" id="KW-0418">Kinase</keyword>
<evidence type="ECO:0000256" key="12">
    <source>
        <dbReference type="ARBA" id="ARBA00022840"/>
    </source>
</evidence>
<name>A0AAW0PEX0_9GOBI</name>
<reference evidence="27" key="1">
    <citation type="submission" date="2024-04" db="EMBL/GenBank/DDBJ databases">
        <title>Salinicola lusitanus LLJ914,a marine bacterium isolated from the Okinawa Trough.</title>
        <authorList>
            <person name="Li J."/>
        </authorList>
    </citation>
    <scope>NUCLEOTIDE SEQUENCE [LARGE SCALE GENOMIC DNA]</scope>
</reference>
<dbReference type="InterPro" id="IPR001245">
    <property type="entry name" value="Ser-Thr/Tyr_kinase_cat_dom"/>
</dbReference>
<keyword evidence="14 21" id="KW-0829">Tyrosine-protein kinase</keyword>
<evidence type="ECO:0000256" key="13">
    <source>
        <dbReference type="ARBA" id="ARBA00022999"/>
    </source>
</evidence>
<evidence type="ECO:0000259" key="22">
    <source>
        <dbReference type="PROSITE" id="PS50001"/>
    </source>
</evidence>
<dbReference type="PRINTS" id="PR00109">
    <property type="entry name" value="TYRKINASE"/>
</dbReference>
<evidence type="ECO:0000256" key="10">
    <source>
        <dbReference type="ARBA" id="ARBA00022777"/>
    </source>
</evidence>
<comment type="cofactor">
    <cofactor evidence="1">
        <name>Zn(2+)</name>
        <dbReference type="ChEBI" id="CHEBI:29105"/>
    </cofactor>
</comment>
<evidence type="ECO:0000256" key="14">
    <source>
        <dbReference type="ARBA" id="ARBA00023137"/>
    </source>
</evidence>
<evidence type="ECO:0000259" key="25">
    <source>
        <dbReference type="PROSITE" id="PS50011"/>
    </source>
</evidence>
<dbReference type="AlphaFoldDB" id="A0AAW0PEX0"/>
<dbReference type="PANTHER" id="PTHR24418">
    <property type="entry name" value="TYROSINE-PROTEIN KINASE"/>
    <property type="match status" value="1"/>
</dbReference>
<dbReference type="SMART" id="SM00233">
    <property type="entry name" value="PH"/>
    <property type="match status" value="1"/>
</dbReference>
<dbReference type="InterPro" id="IPR011993">
    <property type="entry name" value="PH-like_dom_sf"/>
</dbReference>
<dbReference type="SUPFAM" id="SSF50044">
    <property type="entry name" value="SH3-domain"/>
    <property type="match status" value="1"/>
</dbReference>
<evidence type="ECO:0000256" key="21">
    <source>
        <dbReference type="RuleBase" id="RU362096"/>
    </source>
</evidence>
<dbReference type="FunFam" id="2.30.29.30:FF:000244">
    <property type="entry name" value="Tyrosine-protein kinase"/>
    <property type="match status" value="1"/>
</dbReference>
<feature type="domain" description="Protein kinase" evidence="25">
    <location>
        <begin position="367"/>
        <end position="623"/>
    </location>
</feature>
<dbReference type="InterPro" id="IPR011009">
    <property type="entry name" value="Kinase-like_dom_sf"/>
</dbReference>
<dbReference type="InterPro" id="IPR001849">
    <property type="entry name" value="PH_domain"/>
</dbReference>
<dbReference type="PROSITE" id="PS00109">
    <property type="entry name" value="PROTEIN_KINASE_TYR"/>
    <property type="match status" value="1"/>
</dbReference>
<evidence type="ECO:0000256" key="1">
    <source>
        <dbReference type="ARBA" id="ARBA00001947"/>
    </source>
</evidence>
<evidence type="ECO:0000256" key="7">
    <source>
        <dbReference type="ARBA" id="ARBA00022737"/>
    </source>
</evidence>
<feature type="domain" description="SH2" evidence="22">
    <location>
        <begin position="237"/>
        <end position="337"/>
    </location>
</feature>
<dbReference type="Gene3D" id="3.30.505.10">
    <property type="entry name" value="SH2 domain"/>
    <property type="match status" value="2"/>
</dbReference>
<keyword evidence="6" id="KW-0479">Metal-binding</keyword>
<evidence type="ECO:0000256" key="8">
    <source>
        <dbReference type="ARBA" id="ARBA00022741"/>
    </source>
</evidence>
<comment type="similarity">
    <text evidence="21">Belongs to the protein kinase superfamily. Tyr protein kinase family.</text>
</comment>
<keyword evidence="12 20" id="KW-0067">ATP-binding</keyword>
<evidence type="ECO:0000256" key="16">
    <source>
        <dbReference type="ARBA" id="ARBA00051245"/>
    </source>
</evidence>
<dbReference type="InterPro" id="IPR050198">
    <property type="entry name" value="Non-receptor_tyrosine_kinases"/>
</dbReference>
<dbReference type="Pfam" id="PF00779">
    <property type="entry name" value="BTK"/>
    <property type="match status" value="2"/>
</dbReference>
<feature type="domain" description="SH3" evidence="23">
    <location>
        <begin position="169"/>
        <end position="229"/>
    </location>
</feature>
<evidence type="ECO:0000256" key="20">
    <source>
        <dbReference type="PROSITE-ProRule" id="PRU10141"/>
    </source>
</evidence>
<dbReference type="Pfam" id="PF07714">
    <property type="entry name" value="PK_Tyr_Ser-Thr"/>
    <property type="match status" value="1"/>
</dbReference>
<dbReference type="InterPro" id="IPR041615">
    <property type="entry name" value="Desmoplakin_SH3"/>
</dbReference>
<feature type="domain" description="PH" evidence="24">
    <location>
        <begin position="4"/>
        <end position="111"/>
    </location>
</feature>
<keyword evidence="11" id="KW-0862">Zinc</keyword>
<dbReference type="Gene3D" id="2.30.30.40">
    <property type="entry name" value="SH3 Domains"/>
    <property type="match status" value="1"/>
</dbReference>
<dbReference type="InterPro" id="IPR036028">
    <property type="entry name" value="SH3-like_dom_sf"/>
</dbReference>
<dbReference type="EMBL" id="JBBPFD010000006">
    <property type="protein sequence ID" value="KAK7922553.1"/>
    <property type="molecule type" value="Genomic_DNA"/>
</dbReference>
<dbReference type="Gene3D" id="1.10.510.10">
    <property type="entry name" value="Transferase(Phosphotransferase) domain 1"/>
    <property type="match status" value="1"/>
</dbReference>
<keyword evidence="13 17" id="KW-0727">SH2 domain</keyword>
<dbReference type="Pfam" id="PF00169">
    <property type="entry name" value="PH"/>
    <property type="match status" value="1"/>
</dbReference>
<evidence type="ECO:0000256" key="9">
    <source>
        <dbReference type="ARBA" id="ARBA00022771"/>
    </source>
</evidence>
<evidence type="ECO:0000256" key="5">
    <source>
        <dbReference type="ARBA" id="ARBA00022707"/>
    </source>
</evidence>
<evidence type="ECO:0000256" key="3">
    <source>
        <dbReference type="ARBA" id="ARBA00022553"/>
    </source>
</evidence>
<dbReference type="PROSITE" id="PS50011">
    <property type="entry name" value="PROTEIN_KINASE_DOM"/>
    <property type="match status" value="1"/>
</dbReference>
<evidence type="ECO:0000259" key="23">
    <source>
        <dbReference type="PROSITE" id="PS50002"/>
    </source>
</evidence>
<dbReference type="InterPro" id="IPR020635">
    <property type="entry name" value="Tyr_kinase_cat_dom"/>
</dbReference>
<dbReference type="PRINTS" id="PR00401">
    <property type="entry name" value="SH2DOMAIN"/>
</dbReference>
<evidence type="ECO:0000259" key="24">
    <source>
        <dbReference type="PROSITE" id="PS50003"/>
    </source>
</evidence>
<comment type="catalytic activity">
    <reaction evidence="16 21">
        <text>L-tyrosyl-[protein] + ATP = O-phospho-L-tyrosyl-[protein] + ADP + H(+)</text>
        <dbReference type="Rhea" id="RHEA:10596"/>
        <dbReference type="Rhea" id="RHEA-COMP:10136"/>
        <dbReference type="Rhea" id="RHEA-COMP:20101"/>
        <dbReference type="ChEBI" id="CHEBI:15378"/>
        <dbReference type="ChEBI" id="CHEBI:30616"/>
        <dbReference type="ChEBI" id="CHEBI:46858"/>
        <dbReference type="ChEBI" id="CHEBI:61978"/>
        <dbReference type="ChEBI" id="CHEBI:456216"/>
        <dbReference type="EC" id="2.7.10.2"/>
    </reaction>
</comment>
<dbReference type="Pfam" id="PF00017">
    <property type="entry name" value="SH2"/>
    <property type="match status" value="2"/>
</dbReference>
<dbReference type="SMART" id="SM00252">
    <property type="entry name" value="SH2"/>
    <property type="match status" value="2"/>
</dbReference>
<dbReference type="SMART" id="SM00107">
    <property type="entry name" value="BTK"/>
    <property type="match status" value="2"/>
</dbReference>
<organism evidence="26 27">
    <name type="scientific">Mugilogobius chulae</name>
    <name type="common">yellowstripe goby</name>
    <dbReference type="NCBI Taxonomy" id="88201"/>
    <lineage>
        <taxon>Eukaryota</taxon>
        <taxon>Metazoa</taxon>
        <taxon>Chordata</taxon>
        <taxon>Craniata</taxon>
        <taxon>Vertebrata</taxon>
        <taxon>Euteleostomi</taxon>
        <taxon>Actinopterygii</taxon>
        <taxon>Neopterygii</taxon>
        <taxon>Teleostei</taxon>
        <taxon>Neoteleostei</taxon>
        <taxon>Acanthomorphata</taxon>
        <taxon>Gobiaria</taxon>
        <taxon>Gobiiformes</taxon>
        <taxon>Gobioidei</taxon>
        <taxon>Gobiidae</taxon>
        <taxon>Gobionellinae</taxon>
        <taxon>Mugilogobius</taxon>
    </lineage>
</organism>
<keyword evidence="2 18" id="KW-0728">SH3 domain</keyword>
<proteinExistence type="inferred from homology"/>
<dbReference type="Pfam" id="PF17902">
    <property type="entry name" value="SH3_10"/>
    <property type="match status" value="1"/>
</dbReference>
<keyword evidence="7" id="KW-0677">Repeat</keyword>
<keyword evidence="27" id="KW-1185">Reference proteome</keyword>
<dbReference type="FunFam" id="3.30.200.20:FF:000053">
    <property type="entry name" value="Tyrosine-protein kinase"/>
    <property type="match status" value="1"/>
</dbReference>
<dbReference type="PROSITE" id="PS51113">
    <property type="entry name" value="ZF_BTK"/>
    <property type="match status" value="2"/>
</dbReference>
<keyword evidence="15" id="KW-0449">Lipoprotein</keyword>
<dbReference type="SMART" id="SM00219">
    <property type="entry name" value="TyrKc"/>
    <property type="match status" value="1"/>
</dbReference>
<evidence type="ECO:0000313" key="27">
    <source>
        <dbReference type="Proteomes" id="UP001460270"/>
    </source>
</evidence>
<dbReference type="GO" id="GO:0035556">
    <property type="term" value="P:intracellular signal transduction"/>
    <property type="evidence" value="ECO:0007669"/>
    <property type="project" value="InterPro"/>
</dbReference>
<keyword evidence="4 21" id="KW-0808">Transferase</keyword>
<keyword evidence="3" id="KW-0597">Phosphoprotein</keyword>
<keyword evidence="5" id="KW-0519">Myristate</keyword>
<dbReference type="SUPFAM" id="SSF50729">
    <property type="entry name" value="PH domain-like"/>
    <property type="match status" value="2"/>
</dbReference>
<comment type="caution">
    <text evidence="26">The sequence shown here is derived from an EMBL/GenBank/DDBJ whole genome shotgun (WGS) entry which is preliminary data.</text>
</comment>
<dbReference type="Proteomes" id="UP001460270">
    <property type="component" value="Unassembled WGS sequence"/>
</dbReference>
<evidence type="ECO:0000313" key="26">
    <source>
        <dbReference type="EMBL" id="KAK7922553.1"/>
    </source>
</evidence>
<dbReference type="GO" id="GO:0008270">
    <property type="term" value="F:zinc ion binding"/>
    <property type="evidence" value="ECO:0007669"/>
    <property type="project" value="UniProtKB-KW"/>
</dbReference>
<evidence type="ECO:0000256" key="15">
    <source>
        <dbReference type="ARBA" id="ARBA00023288"/>
    </source>
</evidence>
<dbReference type="GO" id="GO:0004715">
    <property type="term" value="F:non-membrane spanning protein tyrosine kinase activity"/>
    <property type="evidence" value="ECO:0007669"/>
    <property type="project" value="UniProtKB-EC"/>
</dbReference>